<dbReference type="Gene3D" id="2.60.120.740">
    <property type="match status" value="1"/>
</dbReference>
<dbReference type="OrthoDB" id="10264498at2759"/>
<keyword evidence="4" id="KW-1185">Reference proteome</keyword>
<accession>A0A8B6F4V5</accession>
<feature type="compositionally biased region" description="Basic and acidic residues" evidence="1">
    <location>
        <begin position="328"/>
        <end position="340"/>
    </location>
</feature>
<evidence type="ECO:0000256" key="1">
    <source>
        <dbReference type="SAM" id="MobiDB-lite"/>
    </source>
</evidence>
<feature type="compositionally biased region" description="Polar residues" evidence="1">
    <location>
        <begin position="365"/>
        <end position="377"/>
    </location>
</feature>
<evidence type="ECO:0000313" key="3">
    <source>
        <dbReference type="EMBL" id="VDI44690.1"/>
    </source>
</evidence>
<comment type="caution">
    <text evidence="3">The sequence shown here is derived from an EMBL/GenBank/DDBJ whole genome shotgun (WGS) entry which is preliminary data.</text>
</comment>
<keyword evidence="2" id="KW-0812">Transmembrane</keyword>
<evidence type="ECO:0008006" key="5">
    <source>
        <dbReference type="Google" id="ProtNLM"/>
    </source>
</evidence>
<feature type="region of interest" description="Disordered" evidence="1">
    <location>
        <begin position="303"/>
        <end position="415"/>
    </location>
</feature>
<protein>
    <recommendedName>
        <fullName evidence="5">SUEL-type lectin domain-containing protein</fullName>
    </recommendedName>
</protein>
<gene>
    <name evidence="3" type="ORF">MGAL_10B056194</name>
</gene>
<feature type="compositionally biased region" description="Low complexity" evidence="1">
    <location>
        <begin position="308"/>
        <end position="319"/>
    </location>
</feature>
<evidence type="ECO:0000313" key="4">
    <source>
        <dbReference type="Proteomes" id="UP000596742"/>
    </source>
</evidence>
<dbReference type="InterPro" id="IPR043159">
    <property type="entry name" value="Lectin_gal-bd_sf"/>
</dbReference>
<sequence>MNDDEKYVTTTRYSAEYTANISCGNNSQIQIKDIDVQEEETTCRKTTCYLNSIDKQSIQDICNGKNSCLVDFNFTSTCLREFRYMNLSYTCRHDNGTGKSTFEENFGGWRNKSSKNYKWQRNNLIKDHTRVTDGQKGYSMNAISNNNTAGEQIHITCQDISKPVRIKCQTQFLVGDIKFAIEPKDKTDCQEEAIDPDLNYVCRNNFNKSEQCYYSVFERRNKSEDCYEFKKNVSVKYLCVDIPDGSLESPVQNDIIGIAAGVSGGVILTIIAVVVICLIKRSKPGKQEASSSNDNKAFDELQNDEKSQQQINLSQSSSQDIITPPDTNLHKPEQLDRDGQESADLYNMSNEDGTYDVSGKERQRGNPNDNNIYSHTADNIYDSGSHHKLQDRNDETYDHFFGQQTEDEYDTTART</sequence>
<name>A0A8B6F4V5_MYTGA</name>
<dbReference type="AlphaFoldDB" id="A0A8B6F4V5"/>
<keyword evidence="2" id="KW-1133">Transmembrane helix</keyword>
<proteinExistence type="predicted"/>
<evidence type="ECO:0000256" key="2">
    <source>
        <dbReference type="SAM" id="Phobius"/>
    </source>
</evidence>
<feature type="compositionally biased region" description="Acidic residues" evidence="1">
    <location>
        <begin position="405"/>
        <end position="415"/>
    </location>
</feature>
<feature type="transmembrane region" description="Helical" evidence="2">
    <location>
        <begin position="255"/>
        <end position="279"/>
    </location>
</feature>
<reference evidence="3" key="1">
    <citation type="submission" date="2018-11" db="EMBL/GenBank/DDBJ databases">
        <authorList>
            <person name="Alioto T."/>
            <person name="Alioto T."/>
        </authorList>
    </citation>
    <scope>NUCLEOTIDE SEQUENCE</scope>
</reference>
<dbReference type="EMBL" id="UYJE01006287">
    <property type="protein sequence ID" value="VDI44690.1"/>
    <property type="molecule type" value="Genomic_DNA"/>
</dbReference>
<feature type="compositionally biased region" description="Basic and acidic residues" evidence="1">
    <location>
        <begin position="384"/>
        <end position="398"/>
    </location>
</feature>
<dbReference type="Proteomes" id="UP000596742">
    <property type="component" value="Unassembled WGS sequence"/>
</dbReference>
<keyword evidence="2" id="KW-0472">Membrane</keyword>
<dbReference type="CDD" id="cd22823">
    <property type="entry name" value="Gal_Rha_Lectin"/>
    <property type="match status" value="1"/>
</dbReference>
<organism evidence="3 4">
    <name type="scientific">Mytilus galloprovincialis</name>
    <name type="common">Mediterranean mussel</name>
    <dbReference type="NCBI Taxonomy" id="29158"/>
    <lineage>
        <taxon>Eukaryota</taxon>
        <taxon>Metazoa</taxon>
        <taxon>Spiralia</taxon>
        <taxon>Lophotrochozoa</taxon>
        <taxon>Mollusca</taxon>
        <taxon>Bivalvia</taxon>
        <taxon>Autobranchia</taxon>
        <taxon>Pteriomorphia</taxon>
        <taxon>Mytilida</taxon>
        <taxon>Mytiloidea</taxon>
        <taxon>Mytilidae</taxon>
        <taxon>Mytilinae</taxon>
        <taxon>Mytilus</taxon>
    </lineage>
</organism>